<sequence>MKYMGQSIGDIMDDQSWIKYLKRGDIASVDLVREFYAALLDVEDIEALLWAITVRRVAFQFSPDILAAFIELQRLIGAYPTVEMANKPDVEDIFHTFIGQDVVLIGPFISQKFMLPFWCILHLIFIYDIEPRAYMTKCPILRGELMLSRARGCVVDLPFQSS</sequence>
<keyword evidence="2" id="KW-1185">Reference proteome</keyword>
<dbReference type="EMBL" id="RXIC02000021">
    <property type="protein sequence ID" value="KAB1219808.1"/>
    <property type="molecule type" value="Genomic_DNA"/>
</dbReference>
<proteinExistence type="predicted"/>
<name>A0A6A1W7Z0_9ROSI</name>
<evidence type="ECO:0000313" key="1">
    <source>
        <dbReference type="EMBL" id="KAB1219808.1"/>
    </source>
</evidence>
<evidence type="ECO:0000313" key="2">
    <source>
        <dbReference type="Proteomes" id="UP000516437"/>
    </source>
</evidence>
<organism evidence="1 2">
    <name type="scientific">Morella rubra</name>
    <name type="common">Chinese bayberry</name>
    <dbReference type="NCBI Taxonomy" id="262757"/>
    <lineage>
        <taxon>Eukaryota</taxon>
        <taxon>Viridiplantae</taxon>
        <taxon>Streptophyta</taxon>
        <taxon>Embryophyta</taxon>
        <taxon>Tracheophyta</taxon>
        <taxon>Spermatophyta</taxon>
        <taxon>Magnoliopsida</taxon>
        <taxon>eudicotyledons</taxon>
        <taxon>Gunneridae</taxon>
        <taxon>Pentapetalae</taxon>
        <taxon>rosids</taxon>
        <taxon>fabids</taxon>
        <taxon>Fagales</taxon>
        <taxon>Myricaceae</taxon>
        <taxon>Morella</taxon>
    </lineage>
</organism>
<accession>A0A6A1W7Z0</accession>
<reference evidence="1 2" key="1">
    <citation type="journal article" date="2019" name="Plant Biotechnol. J.">
        <title>The red bayberry genome and genetic basis of sex determination.</title>
        <authorList>
            <person name="Jia H.M."/>
            <person name="Jia H.J."/>
            <person name="Cai Q.L."/>
            <person name="Wang Y."/>
            <person name="Zhao H.B."/>
            <person name="Yang W.F."/>
            <person name="Wang G.Y."/>
            <person name="Li Y.H."/>
            <person name="Zhan D.L."/>
            <person name="Shen Y.T."/>
            <person name="Niu Q.F."/>
            <person name="Chang L."/>
            <person name="Qiu J."/>
            <person name="Zhao L."/>
            <person name="Xie H.B."/>
            <person name="Fu W.Y."/>
            <person name="Jin J."/>
            <person name="Li X.W."/>
            <person name="Jiao Y."/>
            <person name="Zhou C.C."/>
            <person name="Tu T."/>
            <person name="Chai C.Y."/>
            <person name="Gao J.L."/>
            <person name="Fan L.J."/>
            <person name="van de Weg E."/>
            <person name="Wang J.Y."/>
            <person name="Gao Z.S."/>
        </authorList>
    </citation>
    <scope>NUCLEOTIDE SEQUENCE [LARGE SCALE GENOMIC DNA]</scope>
    <source>
        <tissue evidence="1">Leaves</tissue>
    </source>
</reference>
<protein>
    <submittedName>
        <fullName evidence="1">Uncharacterized protein</fullName>
    </submittedName>
</protein>
<comment type="caution">
    <text evidence="1">The sequence shown here is derived from an EMBL/GenBank/DDBJ whole genome shotgun (WGS) entry which is preliminary data.</text>
</comment>
<dbReference type="AlphaFoldDB" id="A0A6A1W7Z0"/>
<gene>
    <name evidence="1" type="ORF">CJ030_MR3G009450</name>
</gene>
<dbReference type="Proteomes" id="UP000516437">
    <property type="component" value="Chromosome 3"/>
</dbReference>